<evidence type="ECO:0000256" key="2">
    <source>
        <dbReference type="ARBA" id="ARBA00022679"/>
    </source>
</evidence>
<dbReference type="CDD" id="cd03357">
    <property type="entry name" value="LbH_MAT_GAT"/>
    <property type="match status" value="1"/>
</dbReference>
<evidence type="ECO:0000313" key="7">
    <source>
        <dbReference type="EMBL" id="MCT7947842.1"/>
    </source>
</evidence>
<keyword evidence="4 5" id="KW-0012">Acyltransferase</keyword>
<gene>
    <name evidence="7" type="ORF">NE536_21055</name>
</gene>
<dbReference type="PANTHER" id="PTHR43017:SF1">
    <property type="entry name" value="ACETYLTRANSFERASE YJL218W-RELATED"/>
    <property type="match status" value="1"/>
</dbReference>
<dbReference type="Pfam" id="PF00132">
    <property type="entry name" value="Hexapep"/>
    <property type="match status" value="1"/>
</dbReference>
<evidence type="ECO:0000256" key="5">
    <source>
        <dbReference type="RuleBase" id="RU367021"/>
    </source>
</evidence>
<evidence type="ECO:0000256" key="1">
    <source>
        <dbReference type="ARBA" id="ARBA00007274"/>
    </source>
</evidence>
<evidence type="ECO:0000313" key="8">
    <source>
        <dbReference type="Proteomes" id="UP001155604"/>
    </source>
</evidence>
<dbReference type="PANTHER" id="PTHR43017">
    <property type="entry name" value="GALACTOSIDE O-ACETYLTRANSFERASE"/>
    <property type="match status" value="1"/>
</dbReference>
<keyword evidence="8" id="KW-1185">Reference proteome</keyword>
<sequence>MVESKGTEIKQTEKQKMLAGQPYKAWDDELLAERMRAKSVCHQFNLAEPTQLDARMEHLRGLLDIQHCGHIEPNFFCDYGYNIHIGKQFYANHNLTILDVCSVSIGDNVMFGPHVMISTATHPIDPIARQTTEYGAPIQIGNNVWLGGNVSVLPGVTIGDNCVIGAGSVVNKSIPANCVAAGNPCKVIKPINVE</sequence>
<keyword evidence="2 5" id="KW-0808">Transferase</keyword>
<evidence type="ECO:0000256" key="3">
    <source>
        <dbReference type="ARBA" id="ARBA00022737"/>
    </source>
</evidence>
<comment type="caution">
    <text evidence="7">The sequence shown here is derived from an EMBL/GenBank/DDBJ whole genome shotgun (WGS) entry which is preliminary data.</text>
</comment>
<dbReference type="SUPFAM" id="SSF51161">
    <property type="entry name" value="Trimeric LpxA-like enzymes"/>
    <property type="match status" value="1"/>
</dbReference>
<dbReference type="Proteomes" id="UP001155604">
    <property type="component" value="Unassembled WGS sequence"/>
</dbReference>
<dbReference type="GO" id="GO:0008870">
    <property type="term" value="F:galactoside O-acetyltransferase activity"/>
    <property type="evidence" value="ECO:0007669"/>
    <property type="project" value="TreeGrafter"/>
</dbReference>
<dbReference type="EC" id="2.3.1.-" evidence="5"/>
<keyword evidence="3" id="KW-0677">Repeat</keyword>
<dbReference type="InterPro" id="IPR011004">
    <property type="entry name" value="Trimer_LpxA-like_sf"/>
</dbReference>
<dbReference type="AlphaFoldDB" id="A0A9X2WYB8"/>
<evidence type="ECO:0000259" key="6">
    <source>
        <dbReference type="SMART" id="SM01266"/>
    </source>
</evidence>
<proteinExistence type="inferred from homology"/>
<dbReference type="InterPro" id="IPR001451">
    <property type="entry name" value="Hexapep"/>
</dbReference>
<accession>A0A9X2WYB8</accession>
<protein>
    <recommendedName>
        <fullName evidence="5">Acetyltransferase</fullName>
        <ecNumber evidence="5">2.3.1.-</ecNumber>
    </recommendedName>
</protein>
<name>A0A9X2WYB8_9GAMM</name>
<comment type="similarity">
    <text evidence="1 5">Belongs to the transferase hexapeptide repeat family.</text>
</comment>
<dbReference type="Gene3D" id="2.160.10.10">
    <property type="entry name" value="Hexapeptide repeat proteins"/>
    <property type="match status" value="1"/>
</dbReference>
<organism evidence="7 8">
    <name type="scientific">Shewanella septentrionalis</name>
    <dbReference type="NCBI Taxonomy" id="2952223"/>
    <lineage>
        <taxon>Bacteria</taxon>
        <taxon>Pseudomonadati</taxon>
        <taxon>Pseudomonadota</taxon>
        <taxon>Gammaproteobacteria</taxon>
        <taxon>Alteromonadales</taxon>
        <taxon>Shewanellaceae</taxon>
        <taxon>Shewanella</taxon>
    </lineage>
</organism>
<dbReference type="InterPro" id="IPR024688">
    <property type="entry name" value="Mac_dom"/>
</dbReference>
<evidence type="ECO:0000256" key="4">
    <source>
        <dbReference type="ARBA" id="ARBA00023315"/>
    </source>
</evidence>
<reference evidence="7" key="1">
    <citation type="journal article" date="2023" name="Int. J. Syst. Evol. Microbiol.">
        <title>&lt;i&gt;Shewanella septentrionalis&lt;/i&gt; sp. nov. and &lt;i&gt;Shewanella holmiensis&lt;/i&gt; sp. nov., isolated from Baltic Sea water and sediments.</title>
        <authorList>
            <person name="Martin-Rodriguez A.J."/>
            <person name="Thorell K."/>
            <person name="Joffre E."/>
            <person name="Jensie-Markopoulos S."/>
            <person name="Moore E.R.B."/>
            <person name="Sjoling A."/>
        </authorList>
    </citation>
    <scope>NUCLEOTIDE SEQUENCE</scope>
    <source>
        <strain evidence="7">SP1W3</strain>
    </source>
</reference>
<dbReference type="Pfam" id="PF12464">
    <property type="entry name" value="Mac"/>
    <property type="match status" value="1"/>
</dbReference>
<dbReference type="SMART" id="SM01266">
    <property type="entry name" value="Mac"/>
    <property type="match status" value="1"/>
</dbReference>
<dbReference type="RefSeq" id="WP_261273934.1">
    <property type="nucleotide sequence ID" value="NZ_JAMTCC010000058.1"/>
</dbReference>
<feature type="domain" description="Maltose/galactoside acetyltransferase" evidence="6">
    <location>
        <begin position="14"/>
        <end position="67"/>
    </location>
</feature>
<dbReference type="FunFam" id="2.160.10.10:FF:000008">
    <property type="entry name" value="Maltose O-acetyltransferase"/>
    <property type="match status" value="1"/>
</dbReference>
<dbReference type="EMBL" id="JAMTCC010000058">
    <property type="protein sequence ID" value="MCT7947842.1"/>
    <property type="molecule type" value="Genomic_DNA"/>
</dbReference>
<dbReference type="InterPro" id="IPR039369">
    <property type="entry name" value="LacA-like"/>
</dbReference>